<evidence type="ECO:0000313" key="3">
    <source>
        <dbReference type="Proteomes" id="UP000002218"/>
    </source>
</evidence>
<feature type="transmembrane region" description="Helical" evidence="1">
    <location>
        <begin position="148"/>
        <end position="167"/>
    </location>
</feature>
<gene>
    <name evidence="2" type="ordered locus">Namu_1274</name>
</gene>
<reference evidence="2 3" key="2">
    <citation type="journal article" date="2010" name="Stand. Genomic Sci.">
        <title>Complete genome sequence of Nakamurella multipartita type strain (Y-104).</title>
        <authorList>
            <person name="Tice H."/>
            <person name="Mayilraj S."/>
            <person name="Sims D."/>
            <person name="Lapidus A."/>
            <person name="Nolan M."/>
            <person name="Lucas S."/>
            <person name="Glavina Del Rio T."/>
            <person name="Copeland A."/>
            <person name="Cheng J.F."/>
            <person name="Meincke L."/>
            <person name="Bruce D."/>
            <person name="Goodwin L."/>
            <person name="Pitluck S."/>
            <person name="Ivanova N."/>
            <person name="Mavromatis K."/>
            <person name="Ovchinnikova G."/>
            <person name="Pati A."/>
            <person name="Chen A."/>
            <person name="Palaniappan K."/>
            <person name="Land M."/>
            <person name="Hauser L."/>
            <person name="Chang Y.J."/>
            <person name="Jeffries C.D."/>
            <person name="Detter J.C."/>
            <person name="Brettin T."/>
            <person name="Rohde M."/>
            <person name="Goker M."/>
            <person name="Bristow J."/>
            <person name="Eisen J.A."/>
            <person name="Markowitz V."/>
            <person name="Hugenholtz P."/>
            <person name="Kyrpides N.C."/>
            <person name="Klenk H.P."/>
            <person name="Chen F."/>
        </authorList>
    </citation>
    <scope>NUCLEOTIDE SEQUENCE [LARGE SCALE GENOMIC DNA]</scope>
    <source>
        <strain evidence="3">ATCC 700099 / DSM 44233 / CIP 104796 / JCM 9543 / NBRC 105858 / Y-104</strain>
    </source>
</reference>
<keyword evidence="1" id="KW-1133">Transmembrane helix</keyword>
<dbReference type="NCBIfam" id="NF038065">
    <property type="entry name" value="Pr6Pr"/>
    <property type="match status" value="1"/>
</dbReference>
<name>C8XDL4_NAKMY</name>
<feature type="transmembrane region" description="Helical" evidence="1">
    <location>
        <begin position="7"/>
        <end position="31"/>
    </location>
</feature>
<protein>
    <recommendedName>
        <fullName evidence="4">Integral membrane protein</fullName>
    </recommendedName>
</protein>
<dbReference type="InParanoid" id="C8XDL4"/>
<proteinExistence type="predicted"/>
<feature type="transmembrane region" description="Helical" evidence="1">
    <location>
        <begin position="200"/>
        <end position="220"/>
    </location>
</feature>
<dbReference type="HOGENOM" id="CLU_077680_1_1_11"/>
<organism evidence="2 3">
    <name type="scientific">Nakamurella multipartita (strain ATCC 700099 / DSM 44233 / CIP 104796 / JCM 9543 / NBRC 105858 / Y-104)</name>
    <name type="common">Microsphaera multipartita</name>
    <dbReference type="NCBI Taxonomy" id="479431"/>
    <lineage>
        <taxon>Bacteria</taxon>
        <taxon>Bacillati</taxon>
        <taxon>Actinomycetota</taxon>
        <taxon>Actinomycetes</taxon>
        <taxon>Nakamurellales</taxon>
        <taxon>Nakamurellaceae</taxon>
        <taxon>Nakamurella</taxon>
    </lineage>
</organism>
<dbReference type="RefSeq" id="WP_015746588.1">
    <property type="nucleotide sequence ID" value="NC_013235.1"/>
</dbReference>
<reference evidence="3" key="1">
    <citation type="submission" date="2009-09" db="EMBL/GenBank/DDBJ databases">
        <title>The complete genome of Nakamurella multipartita DSM 44233.</title>
        <authorList>
            <consortium name="US DOE Joint Genome Institute (JGI-PGF)"/>
            <person name="Lucas S."/>
            <person name="Copeland A."/>
            <person name="Lapidus A."/>
            <person name="Glavina del Rio T."/>
            <person name="Dalin E."/>
            <person name="Tice H."/>
            <person name="Bruce D."/>
            <person name="Goodwin L."/>
            <person name="Pitluck S."/>
            <person name="Kyrpides N."/>
            <person name="Mavromatis K."/>
            <person name="Ivanova N."/>
            <person name="Ovchinnikova G."/>
            <person name="Sims D."/>
            <person name="Meincke L."/>
            <person name="Brettin T."/>
            <person name="Detter J.C."/>
            <person name="Han C."/>
            <person name="Larimer F."/>
            <person name="Land M."/>
            <person name="Hauser L."/>
            <person name="Markowitz V."/>
            <person name="Cheng J.-F."/>
            <person name="Hugenholtz P."/>
            <person name="Woyke T."/>
            <person name="Wu D."/>
            <person name="Klenk H.-P."/>
            <person name="Eisen J.A."/>
        </authorList>
    </citation>
    <scope>NUCLEOTIDE SEQUENCE [LARGE SCALE GENOMIC DNA]</scope>
    <source>
        <strain evidence="3">ATCC 700099 / DSM 44233 / CIP 104796 / JCM 9543 / NBRC 105858 / Y-104</strain>
    </source>
</reference>
<dbReference type="EMBL" id="CP001737">
    <property type="protein sequence ID" value="ACV77678.1"/>
    <property type="molecule type" value="Genomic_DNA"/>
</dbReference>
<evidence type="ECO:0000256" key="1">
    <source>
        <dbReference type="SAM" id="Phobius"/>
    </source>
</evidence>
<evidence type="ECO:0000313" key="2">
    <source>
        <dbReference type="EMBL" id="ACV77678.1"/>
    </source>
</evidence>
<dbReference type="AlphaFoldDB" id="C8XDL4"/>
<keyword evidence="3" id="KW-1185">Reference proteome</keyword>
<keyword evidence="1" id="KW-0812">Transmembrane</keyword>
<feature type="transmembrane region" description="Helical" evidence="1">
    <location>
        <begin position="51"/>
        <end position="73"/>
    </location>
</feature>
<accession>C8XDL4</accession>
<sequence length="236" mass="25821" precursor="true">MRQGRTWVLVWSVLRFAMAAAVVAAIVGQLIRSVGISADKGWPIAGTVIDFFSFFTIASNCGSVLALTIGGIIGLSRARVDPRWFAVLLACVSTYMLITGLVYNLLLRNIPLPQGSTVPWSNEILHVWAPLFLLLDVVLAPKRRVAPWSTLGAIIVFPVIWAIYTLVRGPLVHDFRTGNDWWYPYPFLNPHVQPWGYGSVALYVLGIAVAVIGIGAFVVAMSRRFGVSDRTPAAIS</sequence>
<dbReference type="STRING" id="479431.Namu_1274"/>
<evidence type="ECO:0008006" key="4">
    <source>
        <dbReference type="Google" id="ProtNLM"/>
    </source>
</evidence>
<keyword evidence="1" id="KW-0472">Membrane</keyword>
<feature type="transmembrane region" description="Helical" evidence="1">
    <location>
        <begin position="85"/>
        <end position="105"/>
    </location>
</feature>
<dbReference type="Proteomes" id="UP000002218">
    <property type="component" value="Chromosome"/>
</dbReference>
<dbReference type="KEGG" id="nml:Namu_1274"/>
<feature type="transmembrane region" description="Helical" evidence="1">
    <location>
        <begin position="125"/>
        <end position="141"/>
    </location>
</feature>
<dbReference type="InterPro" id="IPR049713">
    <property type="entry name" value="Pr6Pr-like"/>
</dbReference>
<dbReference type="eggNOG" id="COG2141">
    <property type="taxonomic scope" value="Bacteria"/>
</dbReference>